<dbReference type="PROSITE" id="PS51688">
    <property type="entry name" value="ICA"/>
    <property type="match status" value="1"/>
</dbReference>
<evidence type="ECO:0000313" key="4">
    <source>
        <dbReference type="EMBL" id="WZN46121.1"/>
    </source>
</evidence>
<keyword evidence="5" id="KW-1185">Reference proteome</keyword>
<protein>
    <submittedName>
        <fullName evidence="4">Tail fiber domain-containing protein</fullName>
    </submittedName>
</protein>
<dbReference type="Pfam" id="PF13884">
    <property type="entry name" value="Peptidase_S74"/>
    <property type="match status" value="1"/>
</dbReference>
<feature type="signal peptide" evidence="2">
    <location>
        <begin position="1"/>
        <end position="20"/>
    </location>
</feature>
<keyword evidence="1" id="KW-0175">Coiled coil</keyword>
<accession>A0ABZ2Z622</accession>
<dbReference type="Proteomes" id="UP001449657">
    <property type="component" value="Chromosome"/>
</dbReference>
<organism evidence="4 5">
    <name type="scientific">Chitinophaga caseinilytica</name>
    <dbReference type="NCBI Taxonomy" id="2267521"/>
    <lineage>
        <taxon>Bacteria</taxon>
        <taxon>Pseudomonadati</taxon>
        <taxon>Bacteroidota</taxon>
        <taxon>Chitinophagia</taxon>
        <taxon>Chitinophagales</taxon>
        <taxon>Chitinophagaceae</taxon>
        <taxon>Chitinophaga</taxon>
    </lineage>
</organism>
<gene>
    <name evidence="4" type="ORF">WJU22_24820</name>
</gene>
<evidence type="ECO:0000256" key="1">
    <source>
        <dbReference type="SAM" id="Coils"/>
    </source>
</evidence>
<name>A0ABZ2Z622_9BACT</name>
<proteinExistence type="predicted"/>
<reference evidence="4 5" key="1">
    <citation type="submission" date="2024-03" db="EMBL/GenBank/DDBJ databases">
        <title>Chitinophaga caseinilytica sp. nov., a casein hydrolysing bacterium isolated from forest soil.</title>
        <authorList>
            <person name="Lee D.S."/>
            <person name="Han D.M."/>
            <person name="Baek J.H."/>
            <person name="Choi D.G."/>
            <person name="Jeon J.H."/>
            <person name="Jeon C.O."/>
        </authorList>
    </citation>
    <scope>NUCLEOTIDE SEQUENCE [LARGE SCALE GENOMIC DNA]</scope>
    <source>
        <strain evidence="4 5">KACC 19118</strain>
    </source>
</reference>
<evidence type="ECO:0000259" key="3">
    <source>
        <dbReference type="PROSITE" id="PS51688"/>
    </source>
</evidence>
<dbReference type="EMBL" id="CP150096">
    <property type="protein sequence ID" value="WZN46121.1"/>
    <property type="molecule type" value="Genomic_DNA"/>
</dbReference>
<dbReference type="InterPro" id="IPR030392">
    <property type="entry name" value="S74_ICA"/>
</dbReference>
<keyword evidence="2" id="KW-0732">Signal</keyword>
<dbReference type="RefSeq" id="WP_341840862.1">
    <property type="nucleotide sequence ID" value="NZ_CP149792.1"/>
</dbReference>
<evidence type="ECO:0000313" key="5">
    <source>
        <dbReference type="Proteomes" id="UP001449657"/>
    </source>
</evidence>
<sequence>MSRTLITLSLVLSASLAAKAQHVYSIRADSVRIYNVCDTAELILENKTQGVQGYLYNRGAGRTEFRKLKMVAIGNSKLAIAGQDTIDLATLTHIGGIDTVYRSGDSLRFVKRGIVSSFYAPATQETLQTVTERSNVSSRDGDNLILKRATTGAGNLVLRFRNSDNSDRGYIGYSGSNHNSFVIHTYDGSMTAVSGKLQVNSPVDNEQTNGLIVGGNTRTIGFFKQTYYHPNPENNSGNQLWNSVGGAQLRADAEFRYSANGITKYDNNYSPGVTLVRDSASLGERVPNSSGWYLKIAYDSASALPTPGLGGFRADVPSRRNSVYVSRIRAKLPVGYTLQVGLDPFGTSNSHYFLTDNKGTGKWEDYIHVHHAGNQGTFLPLGYYYLNGARGKVTWYVAYFDIKETTAAAWTDYVRQNYATARPLELFLNNDSTRLEQGTNYSMRIVTPGGQVQIGAQNNSYLHFTTDRENFYFSRPVLAVDKLAIYNSGQSPASTTYLAQTEGRINNSPILTQANATGSFIQNQVASAQTGGLWTTNFIKTNNSFSSSIGAGKAGLILNNAADALRFGIGLSNAESGAGTGSDFSIWRYSDAGASGSATVSMTITRATGAVRFPGSVTMGNDSRIAADSTGMATYSYLGFHDRTGSRYGYVGKGSLLNNDVHIKSDLGRVVLFPKNSTTSFAVDDTTVRYNGGEFHMVNASKNIIHFVNVAATVAKPTLVTRSPGTKIVLYPNVGATTVDYAMGTEEGAIWSSVKDNSASFKWYAATTNIATLAGSGNFTVTGSSTATAFYQSSLRSLKKDIQPFQSSALGILGKAQVRTFIFKADSTGHRNIGFIADEVPAEMATPGRNGVDQASTVGLLVKAVQELEAKNNKLENANASLQQQNQALEKRLQAIEAFIKKQSQ</sequence>
<feature type="domain" description="Peptidase S74" evidence="3">
    <location>
        <begin position="794"/>
        <end position="900"/>
    </location>
</feature>
<feature type="coiled-coil region" evidence="1">
    <location>
        <begin position="858"/>
        <end position="899"/>
    </location>
</feature>
<evidence type="ECO:0000256" key="2">
    <source>
        <dbReference type="SAM" id="SignalP"/>
    </source>
</evidence>
<feature type="chain" id="PRO_5045349285" evidence="2">
    <location>
        <begin position="21"/>
        <end position="905"/>
    </location>
</feature>